<evidence type="ECO:0000256" key="8">
    <source>
        <dbReference type="ARBA" id="ARBA00023136"/>
    </source>
</evidence>
<evidence type="ECO:0000256" key="2">
    <source>
        <dbReference type="ARBA" id="ARBA00022448"/>
    </source>
</evidence>
<accession>A0A9N9AKB9</accession>
<dbReference type="OrthoDB" id="3089at2759"/>
<dbReference type="PANTHER" id="PTHR12219:SF8">
    <property type="entry name" value="NADH DEHYDROGENASE [UBIQUINONE] IRON-SULFUR PROTEIN 4, MITOCHONDRIAL"/>
    <property type="match status" value="1"/>
</dbReference>
<gene>
    <name evidence="11" type="ORF">DEBURN_LOCUS6187</name>
</gene>
<comment type="caution">
    <text evidence="11">The sequence shown here is derived from an EMBL/GenBank/DDBJ whole genome shotgun (WGS) entry which is preliminary data.</text>
</comment>
<dbReference type="InterPro" id="IPR006885">
    <property type="entry name" value="NADH_UbQ_FeS_4_mit-like"/>
</dbReference>
<keyword evidence="5 9" id="KW-0809">Transit peptide</keyword>
<keyword evidence="4 9" id="KW-0999">Mitochondrion inner membrane</keyword>
<evidence type="ECO:0000256" key="4">
    <source>
        <dbReference type="ARBA" id="ARBA00022792"/>
    </source>
</evidence>
<evidence type="ECO:0000256" key="3">
    <source>
        <dbReference type="ARBA" id="ARBA00022660"/>
    </source>
</evidence>
<keyword evidence="7 9" id="KW-0496">Mitochondrion</keyword>
<comment type="function">
    <text evidence="9">Accessory subunit of the mitochondrial membrane respiratory chain NADH dehydrogenase (Complex I), that is believed not to be involved in catalysis. Complex I functions in the transfer of electrons from NADH to the respiratory chain. The immediate electron acceptor for the enzyme is believed to be ubiquinone.</text>
</comment>
<feature type="region of interest" description="Disordered" evidence="10">
    <location>
        <begin position="38"/>
        <end position="63"/>
    </location>
</feature>
<dbReference type="InterPro" id="IPR038532">
    <property type="entry name" value="NDUFS4-like_sf"/>
</dbReference>
<dbReference type="EMBL" id="CAJVPK010000614">
    <property type="protein sequence ID" value="CAG8532003.1"/>
    <property type="molecule type" value="Genomic_DNA"/>
</dbReference>
<evidence type="ECO:0000256" key="5">
    <source>
        <dbReference type="ARBA" id="ARBA00022946"/>
    </source>
</evidence>
<evidence type="ECO:0000256" key="6">
    <source>
        <dbReference type="ARBA" id="ARBA00022982"/>
    </source>
</evidence>
<dbReference type="Proteomes" id="UP000789706">
    <property type="component" value="Unassembled WGS sequence"/>
</dbReference>
<sequence length="183" mass="21159">MSGLLAKQTFSQTRSLSRLSISSSFRFQQRFNSSLVKDLKEPSSKSTTQDVSHAAAPGTEPTIPAEVISGAPEELRYRTVRIYKPSKTAMQSGTHNTKHWRIDFDVLEKGDKWENPLMGWFSSADYMQALQMKFNTKEDAIHFAEKQGWDHYVQEHYEPQFRKKVYADNYKYSPGKLRIIKTK</sequence>
<dbReference type="GO" id="GO:0022900">
    <property type="term" value="P:electron transport chain"/>
    <property type="evidence" value="ECO:0007669"/>
    <property type="project" value="InterPro"/>
</dbReference>
<dbReference type="Pfam" id="PF04800">
    <property type="entry name" value="NDUS4"/>
    <property type="match status" value="1"/>
</dbReference>
<keyword evidence="12" id="KW-1185">Reference proteome</keyword>
<protein>
    <recommendedName>
        <fullName evidence="9">NADH dehydrogenase [ubiquinone] iron-sulfur protein 4, mitochondrial</fullName>
    </recommendedName>
</protein>
<evidence type="ECO:0000256" key="7">
    <source>
        <dbReference type="ARBA" id="ARBA00023128"/>
    </source>
</evidence>
<comment type="similarity">
    <text evidence="1 9">Belongs to the complex I NDUFS4 subunit family.</text>
</comment>
<evidence type="ECO:0000256" key="1">
    <source>
        <dbReference type="ARBA" id="ARBA00005882"/>
    </source>
</evidence>
<evidence type="ECO:0000313" key="12">
    <source>
        <dbReference type="Proteomes" id="UP000789706"/>
    </source>
</evidence>
<dbReference type="GO" id="GO:0005743">
    <property type="term" value="C:mitochondrial inner membrane"/>
    <property type="evidence" value="ECO:0007669"/>
    <property type="project" value="UniProtKB-SubCell"/>
</dbReference>
<keyword evidence="2 9" id="KW-0813">Transport</keyword>
<dbReference type="AlphaFoldDB" id="A0A9N9AKB9"/>
<name>A0A9N9AKB9_9GLOM</name>
<keyword evidence="6 9" id="KW-0249">Electron transport</keyword>
<comment type="subcellular location">
    <subcellularLocation>
        <location evidence="9">Mitochondrion inner membrane</location>
        <topology evidence="9">Peripheral membrane protein</topology>
        <orientation evidence="9">Matrix side</orientation>
    </subcellularLocation>
</comment>
<keyword evidence="3 9" id="KW-0679">Respiratory chain</keyword>
<dbReference type="PANTHER" id="PTHR12219">
    <property type="entry name" value="NADH-UBIQUINONE OXIDOREDUCTASE"/>
    <property type="match status" value="1"/>
</dbReference>
<evidence type="ECO:0000256" key="9">
    <source>
        <dbReference type="RuleBase" id="RU367010"/>
    </source>
</evidence>
<dbReference type="Gene3D" id="3.30.160.190">
    <property type="entry name" value="atu1810 like domain"/>
    <property type="match status" value="1"/>
</dbReference>
<keyword evidence="8 9" id="KW-0472">Membrane</keyword>
<evidence type="ECO:0000256" key="10">
    <source>
        <dbReference type="SAM" id="MobiDB-lite"/>
    </source>
</evidence>
<proteinExistence type="inferred from homology"/>
<organism evidence="11 12">
    <name type="scientific">Diversispora eburnea</name>
    <dbReference type="NCBI Taxonomy" id="1213867"/>
    <lineage>
        <taxon>Eukaryota</taxon>
        <taxon>Fungi</taxon>
        <taxon>Fungi incertae sedis</taxon>
        <taxon>Mucoromycota</taxon>
        <taxon>Glomeromycotina</taxon>
        <taxon>Glomeromycetes</taxon>
        <taxon>Diversisporales</taxon>
        <taxon>Diversisporaceae</taxon>
        <taxon>Diversispora</taxon>
    </lineage>
</organism>
<reference evidence="11" key="1">
    <citation type="submission" date="2021-06" db="EMBL/GenBank/DDBJ databases">
        <authorList>
            <person name="Kallberg Y."/>
            <person name="Tangrot J."/>
            <person name="Rosling A."/>
        </authorList>
    </citation>
    <scope>NUCLEOTIDE SEQUENCE</scope>
    <source>
        <strain evidence="11">AZ414A</strain>
    </source>
</reference>
<evidence type="ECO:0000313" key="11">
    <source>
        <dbReference type="EMBL" id="CAG8532003.1"/>
    </source>
</evidence>
<dbReference type="FunFam" id="3.30.160.190:FF:000001">
    <property type="entry name" value="NADH-ubiquinone oxidoreductase 21 kDa subunit mitochondrial"/>
    <property type="match status" value="1"/>
</dbReference>